<dbReference type="KEGG" id="lcre:Pla8534_48020"/>
<evidence type="ECO:0000313" key="4">
    <source>
        <dbReference type="Proteomes" id="UP000317648"/>
    </source>
</evidence>
<feature type="compositionally biased region" description="Acidic residues" evidence="1">
    <location>
        <begin position="971"/>
        <end position="981"/>
    </location>
</feature>
<keyword evidence="4" id="KW-1185">Reference proteome</keyword>
<feature type="compositionally biased region" description="Basic and acidic residues" evidence="1">
    <location>
        <begin position="1003"/>
        <end position="1016"/>
    </location>
</feature>
<evidence type="ECO:0000256" key="2">
    <source>
        <dbReference type="SAM" id="Phobius"/>
    </source>
</evidence>
<dbReference type="Proteomes" id="UP000317648">
    <property type="component" value="Chromosome"/>
</dbReference>
<accession>A0A518DYQ4</accession>
<feature type="region of interest" description="Disordered" evidence="1">
    <location>
        <begin position="970"/>
        <end position="1036"/>
    </location>
</feature>
<dbReference type="EMBL" id="CP036433">
    <property type="protein sequence ID" value="QDU96977.1"/>
    <property type="molecule type" value="Genomic_DNA"/>
</dbReference>
<gene>
    <name evidence="3" type="ORF">Pla8534_48020</name>
</gene>
<reference evidence="3 4" key="1">
    <citation type="submission" date="2019-02" db="EMBL/GenBank/DDBJ databases">
        <title>Deep-cultivation of Planctomycetes and their phenomic and genomic characterization uncovers novel biology.</title>
        <authorList>
            <person name="Wiegand S."/>
            <person name="Jogler M."/>
            <person name="Boedeker C."/>
            <person name="Pinto D."/>
            <person name="Vollmers J."/>
            <person name="Rivas-Marin E."/>
            <person name="Kohn T."/>
            <person name="Peeters S.H."/>
            <person name="Heuer A."/>
            <person name="Rast P."/>
            <person name="Oberbeckmann S."/>
            <person name="Bunk B."/>
            <person name="Jeske O."/>
            <person name="Meyerdierks A."/>
            <person name="Storesund J.E."/>
            <person name="Kallscheuer N."/>
            <person name="Luecker S."/>
            <person name="Lage O.M."/>
            <person name="Pohl T."/>
            <person name="Merkel B.J."/>
            <person name="Hornburger P."/>
            <person name="Mueller R.-W."/>
            <person name="Bruemmer F."/>
            <person name="Labrenz M."/>
            <person name="Spormann A.M."/>
            <person name="Op den Camp H."/>
            <person name="Overmann J."/>
            <person name="Amann R."/>
            <person name="Jetten M.S.M."/>
            <person name="Mascher T."/>
            <person name="Medema M.H."/>
            <person name="Devos D.P."/>
            <person name="Kaster A.-K."/>
            <person name="Ovreas L."/>
            <person name="Rohde M."/>
            <person name="Galperin M.Y."/>
            <person name="Jogler C."/>
        </authorList>
    </citation>
    <scope>NUCLEOTIDE SEQUENCE [LARGE SCALE GENOMIC DNA]</scope>
    <source>
        <strain evidence="3 4">Pla85_3_4</strain>
    </source>
</reference>
<dbReference type="Gene3D" id="1.25.40.10">
    <property type="entry name" value="Tetratricopeptide repeat domain"/>
    <property type="match status" value="3"/>
</dbReference>
<dbReference type="InterPro" id="IPR011990">
    <property type="entry name" value="TPR-like_helical_dom_sf"/>
</dbReference>
<dbReference type="SUPFAM" id="SSF48452">
    <property type="entry name" value="TPR-like"/>
    <property type="match status" value="2"/>
</dbReference>
<organism evidence="3 4">
    <name type="scientific">Lignipirellula cremea</name>
    <dbReference type="NCBI Taxonomy" id="2528010"/>
    <lineage>
        <taxon>Bacteria</taxon>
        <taxon>Pseudomonadati</taxon>
        <taxon>Planctomycetota</taxon>
        <taxon>Planctomycetia</taxon>
        <taxon>Pirellulales</taxon>
        <taxon>Pirellulaceae</taxon>
        <taxon>Lignipirellula</taxon>
    </lineage>
</organism>
<feature type="transmembrane region" description="Helical" evidence="2">
    <location>
        <begin position="43"/>
        <end position="61"/>
    </location>
</feature>
<protein>
    <submittedName>
        <fullName evidence="3">Tetratricopeptide repeat protein</fullName>
    </submittedName>
</protein>
<evidence type="ECO:0000313" key="3">
    <source>
        <dbReference type="EMBL" id="QDU96977.1"/>
    </source>
</evidence>
<keyword evidence="2" id="KW-0472">Membrane</keyword>
<keyword evidence="2" id="KW-1133">Transmembrane helix</keyword>
<dbReference type="OrthoDB" id="257208at2"/>
<feature type="compositionally biased region" description="Low complexity" evidence="1">
    <location>
        <begin position="1025"/>
        <end position="1036"/>
    </location>
</feature>
<dbReference type="AlphaFoldDB" id="A0A518DYQ4"/>
<name>A0A518DYQ4_9BACT</name>
<evidence type="ECO:0000256" key="1">
    <source>
        <dbReference type="SAM" id="MobiDB-lite"/>
    </source>
</evidence>
<dbReference type="RefSeq" id="WP_145055728.1">
    <property type="nucleotide sequence ID" value="NZ_CP036433.1"/>
</dbReference>
<feature type="transmembrane region" description="Helical" evidence="2">
    <location>
        <begin position="82"/>
        <end position="103"/>
    </location>
</feature>
<feature type="compositionally biased region" description="Polar residues" evidence="1">
    <location>
        <begin position="984"/>
        <end position="997"/>
    </location>
</feature>
<keyword evidence="2" id="KW-0812">Transmembrane</keyword>
<proteinExistence type="predicted"/>
<sequence>MADSSTPDTRLKNPPLIWSLLGTGTLLYGHREENAVSSSVVKTQVLCLLFLPLFALGAWRVTRSSREWRFLSRARLSLAAKAWNAVMAVVVPAFLVLLGWVVLSNSAEATAQRHLEQAQHQVERGNLIEAAEMYRDLSFRPTRLKTKARAELIQLMRSMHLSIPREQLAGVYGMAAQYSNRGIWVESPESVYAAAMALIESESQQQPYGALTLLDQLDPVVPAEDQVRLRAMRENFLKIAVENNPQDPDLASRLGQLYERQGRLAEAKQVLSPLQDFLGDREGARVLAQIFASEGDFARASRMMAPYCRSRLVLLEQLKQEYHESYMTAEDSELSALGQNDAPEAFYQEYQLASPEERDRLVNEYVDRQLESEPNLEQVREDIVEAMKVVPLVLDLGIWQLHMSQQSRSRAGRRTALRNAERTFLSIAGFAEETDEYRLSLGKVYYWLGNPEKGARQFERLLTAHQRDGNWLITVSQLQRQLGQLVEARRLMEEAFHQETDLVRKQAIANLRAMTPLDLEDQIYWLEQSDLAMPQVQASLFRAQGGLAETRGNRQLASERYRQALEKFEELPENASTLNDCGLAYLSLYRLTGDPEDLQGGIDRLQKAMSHAPDDAIILTNAAMALWRAALREMLLAQSTVPPRGPIELSLLSYWFEDDAGRQAWAERLAGHQDIQAALQVYQRVLVLAPSQELTYEVLREYAAMERDTGMMEALVERAESNVFDLAAQRQAVSEYLPGTNDEQYAKLSRDQLKILRRNLAETDQDPPGVLFAIAANRLAYALMSSSDVLPGNSPDEVVELAEQSHAAAPSFGTRLTLIAALLFRANQSVAQQDADWNERVQEKRRRFDDFGLIGLLLEGDAPARKRMLENADFLKACAQLKIHEERTPGSLGPIEWSLLRHVDQPFADQLRQAVLANQRQQYSRRLDLRIRAFAVAVYLQEHWIAQMENKAADAAQWLQRAEHVGQPLTEESDPFAEGDAESPSVQEADSGSQTGKGSARSDAAKEDDGAARTELRSSTGAGRAEPVSPPAESAP</sequence>